<dbReference type="SUPFAM" id="SSF53597">
    <property type="entry name" value="Dihydrofolate reductase-like"/>
    <property type="match status" value="1"/>
</dbReference>
<feature type="domain" description="DHFR" evidence="9">
    <location>
        <begin position="2"/>
        <end position="160"/>
    </location>
</feature>
<accession>A0ABU7VU16</accession>
<comment type="catalytic activity">
    <reaction evidence="7">
        <text>(6S)-5,6,7,8-tetrahydrofolate + NADP(+) = 7,8-dihydrofolate + NADPH + H(+)</text>
        <dbReference type="Rhea" id="RHEA:15009"/>
        <dbReference type="ChEBI" id="CHEBI:15378"/>
        <dbReference type="ChEBI" id="CHEBI:57451"/>
        <dbReference type="ChEBI" id="CHEBI:57453"/>
        <dbReference type="ChEBI" id="CHEBI:57783"/>
        <dbReference type="ChEBI" id="CHEBI:58349"/>
        <dbReference type="EC" id="1.5.1.3"/>
    </reaction>
</comment>
<evidence type="ECO:0000256" key="3">
    <source>
        <dbReference type="ARBA" id="ARBA00012856"/>
    </source>
</evidence>
<dbReference type="EC" id="1.5.1.3" evidence="3 7"/>
<evidence type="ECO:0000256" key="7">
    <source>
        <dbReference type="PIRNR" id="PIRNR000194"/>
    </source>
</evidence>
<comment type="similarity">
    <text evidence="2 7 8">Belongs to the dihydrofolate reductase family.</text>
</comment>
<reference evidence="10 11" key="1">
    <citation type="submission" date="2024-02" db="EMBL/GenBank/DDBJ databases">
        <title>A nitrogen-fixing paenibacillus bacterium.</title>
        <authorList>
            <person name="Zhang W.L."/>
            <person name="Chen S.F."/>
        </authorList>
    </citation>
    <scope>NUCLEOTIDE SEQUENCE [LARGE SCALE GENOMIC DNA]</scope>
    <source>
        <strain evidence="10 11">M1</strain>
    </source>
</reference>
<evidence type="ECO:0000256" key="1">
    <source>
        <dbReference type="ARBA" id="ARBA00004903"/>
    </source>
</evidence>
<sequence>MGITLIWAMARGGVIGKDNKLPWRLPADLKFFKEQTTGKTMLMGRKTWESMGSRPLPNRRSVVLTADHAYAAEGAEIVHSVEEGLKYAEQGELMVIGGSGVFRHFLPFADRLLVTRIDEDIEGDVFFPHFDWSEFELVTEKQGIRDEKNPYDYRFLTYNRRRFAAQ</sequence>
<dbReference type="PANTHER" id="PTHR48069">
    <property type="entry name" value="DIHYDROFOLATE REDUCTASE"/>
    <property type="match status" value="1"/>
</dbReference>
<dbReference type="RefSeq" id="WP_331847457.1">
    <property type="nucleotide sequence ID" value="NZ_JAZHPZ010000007.1"/>
</dbReference>
<dbReference type="InterPro" id="IPR001796">
    <property type="entry name" value="DHFR_dom"/>
</dbReference>
<comment type="pathway">
    <text evidence="1 7">Cofactor biosynthesis; tetrahydrofolate biosynthesis; 5,6,7,8-tetrahydrofolate from 7,8-dihydrofolate: step 1/1.</text>
</comment>
<keyword evidence="5 7" id="KW-0521">NADP</keyword>
<keyword evidence="4 7" id="KW-0554">One-carbon metabolism</keyword>
<proteinExistence type="inferred from homology"/>
<evidence type="ECO:0000259" key="9">
    <source>
        <dbReference type="PROSITE" id="PS51330"/>
    </source>
</evidence>
<dbReference type="PRINTS" id="PR00070">
    <property type="entry name" value="DHFR"/>
</dbReference>
<dbReference type="InterPro" id="IPR024072">
    <property type="entry name" value="DHFR-like_dom_sf"/>
</dbReference>
<evidence type="ECO:0000256" key="2">
    <source>
        <dbReference type="ARBA" id="ARBA00009539"/>
    </source>
</evidence>
<evidence type="ECO:0000313" key="10">
    <source>
        <dbReference type="EMBL" id="MEF2967238.1"/>
    </source>
</evidence>
<comment type="caution">
    <text evidence="10">The sequence shown here is derived from an EMBL/GenBank/DDBJ whole genome shotgun (WGS) entry which is preliminary data.</text>
</comment>
<dbReference type="InterPro" id="IPR012259">
    <property type="entry name" value="DHFR"/>
</dbReference>
<evidence type="ECO:0000256" key="8">
    <source>
        <dbReference type="RuleBase" id="RU004474"/>
    </source>
</evidence>
<evidence type="ECO:0000256" key="4">
    <source>
        <dbReference type="ARBA" id="ARBA00022563"/>
    </source>
</evidence>
<keyword evidence="11" id="KW-1185">Reference proteome</keyword>
<dbReference type="GO" id="GO:0004146">
    <property type="term" value="F:dihydrofolate reductase activity"/>
    <property type="evidence" value="ECO:0007669"/>
    <property type="project" value="UniProtKB-EC"/>
</dbReference>
<name>A0ABU7VU16_9BACL</name>
<gene>
    <name evidence="10" type="ORF">V3851_15480</name>
</gene>
<dbReference type="CDD" id="cd00209">
    <property type="entry name" value="DHFR"/>
    <property type="match status" value="1"/>
</dbReference>
<protein>
    <recommendedName>
        <fullName evidence="3 7">Dihydrofolate reductase</fullName>
        <ecNumber evidence="3 7">1.5.1.3</ecNumber>
    </recommendedName>
</protein>
<evidence type="ECO:0000256" key="6">
    <source>
        <dbReference type="ARBA" id="ARBA00023002"/>
    </source>
</evidence>
<dbReference type="EMBL" id="JAZHPZ010000007">
    <property type="protein sequence ID" value="MEF2967238.1"/>
    <property type="molecule type" value="Genomic_DNA"/>
</dbReference>
<comment type="function">
    <text evidence="7">Key enzyme in folate metabolism. Catalyzes an essential reaction for de novo glycine and purine synthesis, and for DNA precursor synthesis.</text>
</comment>
<organism evidence="10 11">
    <name type="scientific">Paenibacillus haidiansis</name>
    <dbReference type="NCBI Taxonomy" id="1574488"/>
    <lineage>
        <taxon>Bacteria</taxon>
        <taxon>Bacillati</taxon>
        <taxon>Bacillota</taxon>
        <taxon>Bacilli</taxon>
        <taxon>Bacillales</taxon>
        <taxon>Paenibacillaceae</taxon>
        <taxon>Paenibacillus</taxon>
    </lineage>
</organism>
<keyword evidence="6 7" id="KW-0560">Oxidoreductase</keyword>
<dbReference type="PANTHER" id="PTHR48069:SF3">
    <property type="entry name" value="DIHYDROFOLATE REDUCTASE"/>
    <property type="match status" value="1"/>
</dbReference>
<evidence type="ECO:0000313" key="11">
    <source>
        <dbReference type="Proteomes" id="UP001306950"/>
    </source>
</evidence>
<dbReference type="PROSITE" id="PS51330">
    <property type="entry name" value="DHFR_2"/>
    <property type="match status" value="1"/>
</dbReference>
<evidence type="ECO:0000256" key="5">
    <source>
        <dbReference type="ARBA" id="ARBA00022857"/>
    </source>
</evidence>
<dbReference type="Gene3D" id="3.40.430.10">
    <property type="entry name" value="Dihydrofolate Reductase, subunit A"/>
    <property type="match status" value="1"/>
</dbReference>
<dbReference type="PIRSF" id="PIRSF000194">
    <property type="entry name" value="DHFR"/>
    <property type="match status" value="1"/>
</dbReference>
<dbReference type="InterPro" id="IPR017925">
    <property type="entry name" value="DHFR_CS"/>
</dbReference>
<dbReference type="PROSITE" id="PS00075">
    <property type="entry name" value="DHFR_1"/>
    <property type="match status" value="1"/>
</dbReference>
<dbReference type="Proteomes" id="UP001306950">
    <property type="component" value="Unassembled WGS sequence"/>
</dbReference>
<dbReference type="Pfam" id="PF00186">
    <property type="entry name" value="DHFR_1"/>
    <property type="match status" value="1"/>
</dbReference>